<dbReference type="RefSeq" id="WP_087506171.1">
    <property type="nucleotide sequence ID" value="NZ_BMDX01000013.1"/>
</dbReference>
<evidence type="ECO:0000313" key="2">
    <source>
        <dbReference type="Proteomes" id="UP000619743"/>
    </source>
</evidence>
<protein>
    <submittedName>
        <fullName evidence="1">Uncharacterized protein</fullName>
    </submittedName>
</protein>
<accession>A0A8J2U6H1</accession>
<dbReference type="EMBL" id="BMDX01000013">
    <property type="protein sequence ID" value="GGA82318.1"/>
    <property type="molecule type" value="Genomic_DNA"/>
</dbReference>
<dbReference type="Proteomes" id="UP000619743">
    <property type="component" value="Unassembled WGS sequence"/>
</dbReference>
<dbReference type="AlphaFoldDB" id="A0A8J2U6H1"/>
<proteinExistence type="predicted"/>
<sequence length="117" mass="13592">MSKFKHHKYFAKEKSIQSYLLPNVCFKCQKSFKKPSSEDARVCPDCGGELIELSRKFSAPKSTDTAQWKKVKYLVDNGFYFQSVYELREDGGHYKVDYPATLSEAKEFVVRFKDQAI</sequence>
<reference evidence="2" key="1">
    <citation type="journal article" date="2019" name="Int. J. Syst. Evol. Microbiol.">
        <title>The Global Catalogue of Microorganisms (GCM) 10K type strain sequencing project: providing services to taxonomists for standard genome sequencing and annotation.</title>
        <authorList>
            <consortium name="The Broad Institute Genomics Platform"/>
            <consortium name="The Broad Institute Genome Sequencing Center for Infectious Disease"/>
            <person name="Wu L."/>
            <person name="Ma J."/>
        </authorList>
    </citation>
    <scope>NUCLEOTIDE SEQUENCE [LARGE SCALE GENOMIC DNA]</scope>
    <source>
        <strain evidence="2">CGMCC 1.10130</strain>
    </source>
</reference>
<name>A0A8J2U6H1_9GAMM</name>
<evidence type="ECO:0000313" key="1">
    <source>
        <dbReference type="EMBL" id="GGA82318.1"/>
    </source>
</evidence>
<dbReference type="OrthoDB" id="1443646at2"/>
<organism evidence="1 2">
    <name type="scientific">Neiella marina</name>
    <dbReference type="NCBI Taxonomy" id="508461"/>
    <lineage>
        <taxon>Bacteria</taxon>
        <taxon>Pseudomonadati</taxon>
        <taxon>Pseudomonadota</taxon>
        <taxon>Gammaproteobacteria</taxon>
        <taxon>Alteromonadales</taxon>
        <taxon>Echinimonadaceae</taxon>
        <taxon>Neiella</taxon>
    </lineage>
</organism>
<comment type="caution">
    <text evidence="1">The sequence shown here is derived from an EMBL/GenBank/DDBJ whole genome shotgun (WGS) entry which is preliminary data.</text>
</comment>
<gene>
    <name evidence="1" type="ORF">GCM10011369_25370</name>
</gene>
<keyword evidence="2" id="KW-1185">Reference proteome</keyword>